<dbReference type="Gene3D" id="3.40.190.10">
    <property type="entry name" value="Periplasmic binding protein-like II"/>
    <property type="match status" value="1"/>
</dbReference>
<gene>
    <name evidence="1" type="ORF">MNBD_GAMMA25-1802</name>
</gene>
<proteinExistence type="predicted"/>
<dbReference type="EMBL" id="UOFY01000008">
    <property type="protein sequence ID" value="VAX06317.1"/>
    <property type="molecule type" value="Genomic_DNA"/>
</dbReference>
<dbReference type="AlphaFoldDB" id="A0A3B1BNT0"/>
<organism evidence="1">
    <name type="scientific">hydrothermal vent metagenome</name>
    <dbReference type="NCBI Taxonomy" id="652676"/>
    <lineage>
        <taxon>unclassified sequences</taxon>
        <taxon>metagenomes</taxon>
        <taxon>ecological metagenomes</taxon>
    </lineage>
</organism>
<reference evidence="1" key="1">
    <citation type="submission" date="2018-06" db="EMBL/GenBank/DDBJ databases">
        <authorList>
            <person name="Zhirakovskaya E."/>
        </authorList>
    </citation>
    <scope>NUCLEOTIDE SEQUENCE</scope>
</reference>
<name>A0A3B1BNT0_9ZZZZ</name>
<sequence>MKIFYRAFSIAILLGMLANIAQAEIVLITNKASKLPGITLEEVGKLYLGKSKSFSNGERASVADYSPGVDIRQQFYKKTLKMTDSEVSRYWAKRKFTRKLKPPKIISDDKAMKQWVASAPNTLGYIDGTLIDNSVKVLLIIP</sequence>
<accession>A0A3B1BNT0</accession>
<protein>
    <recommendedName>
        <fullName evidence="2">Phosphate ABC transporter substrate-binding protein</fullName>
    </recommendedName>
</protein>
<evidence type="ECO:0008006" key="2">
    <source>
        <dbReference type="Google" id="ProtNLM"/>
    </source>
</evidence>
<dbReference type="SUPFAM" id="SSF53850">
    <property type="entry name" value="Periplasmic binding protein-like II"/>
    <property type="match status" value="1"/>
</dbReference>
<evidence type="ECO:0000313" key="1">
    <source>
        <dbReference type="EMBL" id="VAX06317.1"/>
    </source>
</evidence>